<evidence type="ECO:0000313" key="17">
    <source>
        <dbReference type="EMBL" id="ABG50714.1"/>
    </source>
</evidence>
<evidence type="ECO:0000256" key="4">
    <source>
        <dbReference type="ARBA" id="ARBA00012438"/>
    </source>
</evidence>
<dbReference type="InterPro" id="IPR029016">
    <property type="entry name" value="GAF-like_dom_sf"/>
</dbReference>
<dbReference type="FunFam" id="3.30.565.10:FF:000023">
    <property type="entry name" value="PAS domain-containing sensor histidine kinase"/>
    <property type="match status" value="1"/>
</dbReference>
<dbReference type="SUPFAM" id="SSF47384">
    <property type="entry name" value="Homodimeric domain of signal transducing histidine kinase"/>
    <property type="match status" value="1"/>
</dbReference>
<dbReference type="GO" id="GO:0005524">
    <property type="term" value="F:ATP binding"/>
    <property type="evidence" value="ECO:0007669"/>
    <property type="project" value="UniProtKB-KW"/>
</dbReference>
<dbReference type="SMART" id="SM00448">
    <property type="entry name" value="REC"/>
    <property type="match status" value="1"/>
</dbReference>
<proteinExistence type="inferred from homology"/>
<dbReference type="eggNOG" id="COG2203">
    <property type="taxonomic scope" value="Bacteria"/>
</dbReference>
<dbReference type="PROSITE" id="PS50046">
    <property type="entry name" value="PHYTOCHROME_2"/>
    <property type="match status" value="1"/>
</dbReference>
<dbReference type="Gene3D" id="3.30.565.10">
    <property type="entry name" value="Histidine kinase-like ATPase, C-terminal domain"/>
    <property type="match status" value="1"/>
</dbReference>
<dbReference type="GO" id="GO:0005886">
    <property type="term" value="C:plasma membrane"/>
    <property type="evidence" value="ECO:0007669"/>
    <property type="project" value="UniProtKB-SubCell"/>
</dbReference>
<dbReference type="PRINTS" id="PR00344">
    <property type="entry name" value="BCTRLSENSOR"/>
</dbReference>
<gene>
    <name evidence="17" type="ordered locus">Tery_1418</name>
</gene>
<dbReference type="InterPro" id="IPR003661">
    <property type="entry name" value="HisK_dim/P_dom"/>
</dbReference>
<dbReference type="KEGG" id="ter:Tery_1418"/>
<evidence type="ECO:0000256" key="7">
    <source>
        <dbReference type="ARBA" id="ARBA00022679"/>
    </source>
</evidence>
<dbReference type="CDD" id="cd16922">
    <property type="entry name" value="HATPase_EvgS-ArcB-TorS-like"/>
    <property type="match status" value="1"/>
</dbReference>
<dbReference type="PROSITE" id="PS50109">
    <property type="entry name" value="HIS_KIN"/>
    <property type="match status" value="1"/>
</dbReference>
<feature type="domain" description="Response regulatory" evidence="16">
    <location>
        <begin position="735"/>
        <end position="851"/>
    </location>
</feature>
<dbReference type="InterPro" id="IPR004358">
    <property type="entry name" value="Sig_transdc_His_kin-like_C"/>
</dbReference>
<organism evidence="17">
    <name type="scientific">Trichodesmium erythraeum (strain IMS101)</name>
    <dbReference type="NCBI Taxonomy" id="203124"/>
    <lineage>
        <taxon>Bacteria</taxon>
        <taxon>Bacillati</taxon>
        <taxon>Cyanobacteriota</taxon>
        <taxon>Cyanophyceae</taxon>
        <taxon>Oscillatoriophycideae</taxon>
        <taxon>Oscillatoriales</taxon>
        <taxon>Microcoleaceae</taxon>
        <taxon>Trichodesmium</taxon>
    </lineage>
</organism>
<feature type="domain" description="Histidine kinase" evidence="15">
    <location>
        <begin position="484"/>
        <end position="711"/>
    </location>
</feature>
<keyword evidence="8" id="KW-0547">Nucleotide-binding</keyword>
<dbReference type="EMBL" id="CP000393">
    <property type="protein sequence ID" value="ABG50714.1"/>
    <property type="molecule type" value="Genomic_DNA"/>
</dbReference>
<dbReference type="SMART" id="SM00065">
    <property type="entry name" value="GAF"/>
    <property type="match status" value="1"/>
</dbReference>
<dbReference type="PROSITE" id="PS50110">
    <property type="entry name" value="RESPONSE_REGULATORY"/>
    <property type="match status" value="1"/>
</dbReference>
<dbReference type="Gene3D" id="3.40.50.2300">
    <property type="match status" value="1"/>
</dbReference>
<dbReference type="PANTHER" id="PTHR43047">
    <property type="entry name" value="TWO-COMPONENT HISTIDINE PROTEIN KINASE"/>
    <property type="match status" value="1"/>
</dbReference>
<dbReference type="Pfam" id="PF01590">
    <property type="entry name" value="GAF"/>
    <property type="match status" value="1"/>
</dbReference>
<dbReference type="EC" id="2.7.13.3" evidence="4"/>
<dbReference type="GO" id="GO:0009927">
    <property type="term" value="F:histidine phosphotransfer kinase activity"/>
    <property type="evidence" value="ECO:0007669"/>
    <property type="project" value="TreeGrafter"/>
</dbReference>
<evidence type="ECO:0000256" key="12">
    <source>
        <dbReference type="ARBA" id="ARBA00023136"/>
    </source>
</evidence>
<evidence type="ECO:0000256" key="10">
    <source>
        <dbReference type="ARBA" id="ARBA00022840"/>
    </source>
</evidence>
<dbReference type="SUPFAM" id="SSF55874">
    <property type="entry name" value="ATPase domain of HSP90 chaperone/DNA topoisomerase II/histidine kinase"/>
    <property type="match status" value="1"/>
</dbReference>
<evidence type="ECO:0000256" key="3">
    <source>
        <dbReference type="ARBA" id="ARBA00006402"/>
    </source>
</evidence>
<dbReference type="InterPro" id="IPR001789">
    <property type="entry name" value="Sig_transdc_resp-reg_receiver"/>
</dbReference>
<dbReference type="eggNOG" id="COG0745">
    <property type="taxonomic scope" value="Bacteria"/>
</dbReference>
<dbReference type="CDD" id="cd00082">
    <property type="entry name" value="HisKA"/>
    <property type="match status" value="1"/>
</dbReference>
<keyword evidence="12" id="KW-0472">Membrane</keyword>
<comment type="similarity">
    <text evidence="3">In the N-terminal section; belongs to the phytochrome family.</text>
</comment>
<dbReference type="InterPro" id="IPR016132">
    <property type="entry name" value="Phyto_chromo_attachment"/>
</dbReference>
<comment type="subcellular location">
    <subcellularLocation>
        <location evidence="2">Cell membrane</location>
    </subcellularLocation>
</comment>
<keyword evidence="6 13" id="KW-0597">Phosphoprotein</keyword>
<keyword evidence="11" id="KW-0902">Two-component regulatory system</keyword>
<evidence type="ECO:0000256" key="2">
    <source>
        <dbReference type="ARBA" id="ARBA00004236"/>
    </source>
</evidence>
<evidence type="ECO:0000256" key="8">
    <source>
        <dbReference type="ARBA" id="ARBA00022741"/>
    </source>
</evidence>
<evidence type="ECO:0000256" key="11">
    <source>
        <dbReference type="ARBA" id="ARBA00023012"/>
    </source>
</evidence>
<keyword evidence="5" id="KW-1003">Cell membrane</keyword>
<evidence type="ECO:0000259" key="15">
    <source>
        <dbReference type="PROSITE" id="PS50109"/>
    </source>
</evidence>
<protein>
    <recommendedName>
        <fullName evidence="4">histidine kinase</fullName>
        <ecNumber evidence="4">2.7.13.3</ecNumber>
    </recommendedName>
</protein>
<keyword evidence="10" id="KW-0067">ATP-binding</keyword>
<dbReference type="PANTHER" id="PTHR43047:SF63">
    <property type="entry name" value="HISTIDINE KINASE"/>
    <property type="match status" value="1"/>
</dbReference>
<evidence type="ECO:0000259" key="16">
    <source>
        <dbReference type="PROSITE" id="PS50110"/>
    </source>
</evidence>
<evidence type="ECO:0000256" key="9">
    <source>
        <dbReference type="ARBA" id="ARBA00022777"/>
    </source>
</evidence>
<sequence length="853" mass="96836">MAISYKIIGDMPSFPPAKPDLILPLNILEPLSQLLQKTVQGLDSIIITEDILATTQSLIFPGVKFTAVISKKFNGLLWGKLIKDLSNPKSQNREQQEKSYSLQSNSFSFPFNTKNLGSLKLNVGLSFDPEEIKFFLHQIINRLEADKTKLFIRSKLKYRINHLQANNSSIQSEFTLKLIKLLTSDEKIDSIFRMTSNQKPREKKNYTELSKINFHSKSTTNTEFITETNLLQNKKLLASDSVMNDQEYPLVCKPIEIALNQKLEQERLLNQVTAQIRQSLELPEILSTAVKEVRKFIQVDRLLIYELNNPLLLTDNITTVNEQKGSVKYESLVSNKISSLLGLSERKNCFFLPNSSLFEYSKISVHFIADIEVAYEKFPELLELMEQHQIKAKLLVPIIVDQKLWGLLIAHQCSEREWQDDEKRFLEEIAEHLAIAIYQAQLYGELQKQKQTLEKRVVERIQDLYDAVQSAESANRAKSEFLATMSHELRTPLTCVIGISSTLLQWSYGNRGAKKMPIQKQRDYLKIIHDSGEHLLELINDILDLSQVEAGKTVLKISEFSLSKISYELLQNFREKAEQNEVKLIFEPTVNPQLDLFAADQRRVKQILFNLLSNGIKFTPNGGSVRLKVMRYKNTAIFQVEDTGMGISQEQKPLLFKKFQQLNSPYNRQQGGTGLGLALTKQLVELHNGIIEVESTVNVGSTFTVKLPAQQLKSGNEKRKQKGESLSNVLSLQGSVVLIEQEEDIATVICDILTTAGLKVVWIIEGSTAVEQVILLQPVVIIIDMQLPGINGIEIIDQLRTTSSSKNIKFLALTTLNTEINREYCDAIGVDECLTKPVNLEYLLNKMIHLLAN</sequence>
<dbReference type="Gene3D" id="1.10.287.130">
    <property type="match status" value="1"/>
</dbReference>
<dbReference type="Pfam" id="PF02518">
    <property type="entry name" value="HATPase_c"/>
    <property type="match status" value="1"/>
</dbReference>
<dbReference type="InterPro" id="IPR036890">
    <property type="entry name" value="HATPase_C_sf"/>
</dbReference>
<dbReference type="RefSeq" id="WP_011611091.1">
    <property type="nucleotide sequence ID" value="NC_008312.1"/>
</dbReference>
<evidence type="ECO:0000256" key="13">
    <source>
        <dbReference type="PROSITE-ProRule" id="PRU00169"/>
    </source>
</evidence>
<keyword evidence="9 17" id="KW-0418">Kinase</keyword>
<dbReference type="STRING" id="203124.Tery_1418"/>
<feature type="modified residue" description="4-aspartylphosphate" evidence="13">
    <location>
        <position position="784"/>
    </location>
</feature>
<name>Q115W0_TRIEI</name>
<dbReference type="InterPro" id="IPR011006">
    <property type="entry name" value="CheY-like_superfamily"/>
</dbReference>
<evidence type="ECO:0000256" key="6">
    <source>
        <dbReference type="ARBA" id="ARBA00022553"/>
    </source>
</evidence>
<dbReference type="InterPro" id="IPR036097">
    <property type="entry name" value="HisK_dim/P_sf"/>
</dbReference>
<dbReference type="InterPro" id="IPR003018">
    <property type="entry name" value="GAF"/>
</dbReference>
<dbReference type="SMART" id="SM00388">
    <property type="entry name" value="HisKA"/>
    <property type="match status" value="1"/>
</dbReference>
<dbReference type="eggNOG" id="COG2205">
    <property type="taxonomic scope" value="Bacteria"/>
</dbReference>
<dbReference type="SUPFAM" id="SSF55781">
    <property type="entry name" value="GAF domain-like"/>
    <property type="match status" value="1"/>
</dbReference>
<dbReference type="SUPFAM" id="SSF52172">
    <property type="entry name" value="CheY-like"/>
    <property type="match status" value="1"/>
</dbReference>
<comment type="catalytic activity">
    <reaction evidence="1">
        <text>ATP + protein L-histidine = ADP + protein N-phospho-L-histidine.</text>
        <dbReference type="EC" id="2.7.13.3"/>
    </reaction>
</comment>
<dbReference type="GO" id="GO:0000155">
    <property type="term" value="F:phosphorelay sensor kinase activity"/>
    <property type="evidence" value="ECO:0007669"/>
    <property type="project" value="InterPro"/>
</dbReference>
<keyword evidence="7 17" id="KW-0808">Transferase</keyword>
<dbReference type="HOGENOM" id="CLU_000445_89_17_3"/>
<dbReference type="Pfam" id="PF00072">
    <property type="entry name" value="Response_reg"/>
    <property type="match status" value="1"/>
</dbReference>
<dbReference type="InterPro" id="IPR005467">
    <property type="entry name" value="His_kinase_dom"/>
</dbReference>
<evidence type="ECO:0000256" key="5">
    <source>
        <dbReference type="ARBA" id="ARBA00022475"/>
    </source>
</evidence>
<dbReference type="Pfam" id="PF00512">
    <property type="entry name" value="HisKA"/>
    <property type="match status" value="1"/>
</dbReference>
<reference evidence="17" key="1">
    <citation type="submission" date="2006-06" db="EMBL/GenBank/DDBJ databases">
        <title>Complete sequence of Trichodesmium erythraeum IMS101.</title>
        <authorList>
            <consortium name="US DOE Joint Genome Institute"/>
            <person name="Copeland A."/>
            <person name="Lucas S."/>
            <person name="Lapidus A."/>
            <person name="Barry K."/>
            <person name="Detter J.C."/>
            <person name="Glavina del Rio T."/>
            <person name="Hammon N."/>
            <person name="Israni S."/>
            <person name="Dalin E."/>
            <person name="Tice H."/>
            <person name="Pitluck S."/>
            <person name="Kiss H."/>
            <person name="Munk A.C."/>
            <person name="Brettin T."/>
            <person name="Bruce D."/>
            <person name="Han C."/>
            <person name="Tapia R."/>
            <person name="Gilna P."/>
            <person name="Schmutz J."/>
            <person name="Larimer F."/>
            <person name="Land M."/>
            <person name="Hauser L."/>
            <person name="Kyrpides N."/>
            <person name="Kim E."/>
            <person name="Richardson P."/>
        </authorList>
    </citation>
    <scope>NUCLEOTIDE SEQUENCE [LARGE SCALE GENOMIC DNA]</scope>
    <source>
        <strain evidence="17">IMS101</strain>
    </source>
</reference>
<accession>Q115W0</accession>
<dbReference type="SMART" id="SM00387">
    <property type="entry name" value="HATPase_c"/>
    <property type="match status" value="1"/>
</dbReference>
<dbReference type="InterPro" id="IPR003594">
    <property type="entry name" value="HATPase_dom"/>
</dbReference>
<evidence type="ECO:0000256" key="1">
    <source>
        <dbReference type="ARBA" id="ARBA00000085"/>
    </source>
</evidence>
<evidence type="ECO:0000259" key="14">
    <source>
        <dbReference type="PROSITE" id="PS50046"/>
    </source>
</evidence>
<dbReference type="AlphaFoldDB" id="Q115W0"/>
<feature type="domain" description="Phytochrome chromophore attachment site" evidence="14">
    <location>
        <begin position="281"/>
        <end position="432"/>
    </location>
</feature>
<dbReference type="Gene3D" id="3.30.450.40">
    <property type="match status" value="2"/>
</dbReference>